<dbReference type="AlphaFoldDB" id="A0A1H7C642"/>
<organism evidence="2 3">
    <name type="scientific">Paraburkholderia diazotrophica</name>
    <dbReference type="NCBI Taxonomy" id="667676"/>
    <lineage>
        <taxon>Bacteria</taxon>
        <taxon>Pseudomonadati</taxon>
        <taxon>Pseudomonadota</taxon>
        <taxon>Betaproteobacteria</taxon>
        <taxon>Burkholderiales</taxon>
        <taxon>Burkholderiaceae</taxon>
        <taxon>Paraburkholderia</taxon>
    </lineage>
</organism>
<evidence type="ECO:0000259" key="1">
    <source>
        <dbReference type="Pfam" id="PF12625"/>
    </source>
</evidence>
<dbReference type="Proteomes" id="UP000198866">
    <property type="component" value="Unassembled WGS sequence"/>
</dbReference>
<sequence length="89" mass="9880">MNGGSQRLHFLEVARLVGLNPYQQLRDAGIEQSVLLDPDIMIPAEAVARLLETSARSAAVEDLGLGIQRFELRGYERDPRKTRCLVTSS</sequence>
<keyword evidence="3" id="KW-1185">Reference proteome</keyword>
<feature type="domain" description="HTH-type transcriptional regulator AraC-type N-terminal" evidence="1">
    <location>
        <begin position="18"/>
        <end position="73"/>
    </location>
</feature>
<gene>
    <name evidence="2" type="ORF">SAMN05192539_1020122</name>
</gene>
<dbReference type="OrthoDB" id="6506763at2"/>
<dbReference type="InterPro" id="IPR032687">
    <property type="entry name" value="AraC-type_N"/>
</dbReference>
<name>A0A1H7C642_9BURK</name>
<dbReference type="STRING" id="667676.SAMN05192539_1020122"/>
<dbReference type="RefSeq" id="WP_090869610.1">
    <property type="nucleotide sequence ID" value="NZ_FNYE01000020.1"/>
</dbReference>
<evidence type="ECO:0000313" key="3">
    <source>
        <dbReference type="Proteomes" id="UP000198866"/>
    </source>
</evidence>
<protein>
    <submittedName>
        <fullName evidence="2">Arabinose-binding domain of AraC transcription regulator, N-term</fullName>
    </submittedName>
</protein>
<proteinExistence type="predicted"/>
<reference evidence="3" key="1">
    <citation type="submission" date="2016-10" db="EMBL/GenBank/DDBJ databases">
        <authorList>
            <person name="Varghese N."/>
            <person name="Submissions S."/>
        </authorList>
    </citation>
    <scope>NUCLEOTIDE SEQUENCE [LARGE SCALE GENOMIC DNA]</scope>
    <source>
        <strain evidence="3">LMG 26031</strain>
    </source>
</reference>
<accession>A0A1H7C642</accession>
<dbReference type="Pfam" id="PF12625">
    <property type="entry name" value="Arabinose_bd"/>
    <property type="match status" value="1"/>
</dbReference>
<evidence type="ECO:0000313" key="2">
    <source>
        <dbReference type="EMBL" id="SEJ85249.1"/>
    </source>
</evidence>
<dbReference type="EMBL" id="FNYE01000020">
    <property type="protein sequence ID" value="SEJ85249.1"/>
    <property type="molecule type" value="Genomic_DNA"/>
</dbReference>